<evidence type="ECO:0000256" key="8">
    <source>
        <dbReference type="SAM" id="MobiDB-lite"/>
    </source>
</evidence>
<evidence type="ECO:0000256" key="2">
    <source>
        <dbReference type="ARBA" id="ARBA00007214"/>
    </source>
</evidence>
<evidence type="ECO:0000259" key="11">
    <source>
        <dbReference type="Pfam" id="PF20452"/>
    </source>
</evidence>
<dbReference type="eggNOG" id="ENOG502QWE3">
    <property type="taxonomic scope" value="Eukaryota"/>
</dbReference>
<feature type="region of interest" description="Disordered" evidence="8">
    <location>
        <begin position="473"/>
        <end position="493"/>
    </location>
</feature>
<dbReference type="InterPro" id="IPR046830">
    <property type="entry name" value="Calmod_bind_M"/>
</dbReference>
<feature type="domain" description="Calmodulin binding protein C-terminal" evidence="11">
    <location>
        <begin position="319"/>
        <end position="379"/>
    </location>
</feature>
<keyword evidence="13" id="KW-1185">Reference proteome</keyword>
<dbReference type="EnsemblPlants" id="OB03G24200.1">
    <property type="protein sequence ID" value="OB03G24200.1"/>
    <property type="gene ID" value="OB03G24200"/>
</dbReference>
<sequence length="530" mass="59514">MDLKRVLEVEEEVVDGDEDELACPDAKRRRTFINSMQEAIGAQYMQRHLPKLEPFLRRVVQEEVQNVLIRHIDSAHRLPLQLKTTSKRYKLQFQGNLPLTLFTGNRVEVENKQPLRIVLTDAVSNQTITSGPLSSMKVELLVLDGDFNADERLEYTEKEFSESIVFEREGKRPLLSGEVIIVLEKGVASIRDISFTDNSSWIRSRKFRLGARISRASSIEERVQEAVSNPFLVKDHRGEVYKKHHPPALADDVWRLEKIGKDGVFHKKLADFGIHTVQDFLRNLVMDQYGLRSLLGSGMSNKMWEATVEHARECVLDDKLYSYCSGHGIILLFNCIHEVVGVIVGSHCFTLNALTPTQKALVVKLQQDAYKFPDRIVEFKVQSQCSSQSSPTTTQSQTQVQIPGSENAQIMNLPQGVHSFPSGVRSQLGQSPRHLTKVLRHFRCVSGEPNSQDVLLNPLQYQPLNEALEDVLQTASGSHHHHHQGSSSSELPWTASFGAGGGFDVRDPFDVQFSGSQQCGLLLSSSGARL</sequence>
<dbReference type="OMA" id="RMARPLY"/>
<dbReference type="GO" id="GO:0003700">
    <property type="term" value="F:DNA-binding transcription factor activity"/>
    <property type="evidence" value="ECO:0007669"/>
    <property type="project" value="TreeGrafter"/>
</dbReference>
<evidence type="ECO:0000256" key="7">
    <source>
        <dbReference type="ARBA" id="ARBA00023242"/>
    </source>
</evidence>
<evidence type="ECO:0000256" key="4">
    <source>
        <dbReference type="ARBA" id="ARBA00023125"/>
    </source>
</evidence>
<dbReference type="PANTHER" id="PTHR31713">
    <property type="entry name" value="OS02G0177800 PROTEIN"/>
    <property type="match status" value="1"/>
</dbReference>
<dbReference type="Proteomes" id="UP000006038">
    <property type="component" value="Chromosome 3"/>
</dbReference>
<dbReference type="GO" id="GO:0005634">
    <property type="term" value="C:nucleus"/>
    <property type="evidence" value="ECO:0007669"/>
    <property type="project" value="UniProtKB-SubCell"/>
</dbReference>
<evidence type="ECO:0000313" key="12">
    <source>
        <dbReference type="EnsemblPlants" id="OB03G24200.1"/>
    </source>
</evidence>
<dbReference type="STRING" id="4533.J3LMZ4"/>
<dbReference type="PANTHER" id="PTHR31713:SF43">
    <property type="entry name" value="CALMODULIN-BINDING PROTEIN 60 G"/>
    <property type="match status" value="1"/>
</dbReference>
<dbReference type="Gramene" id="OB03G24200.1">
    <property type="protein sequence ID" value="OB03G24200.1"/>
    <property type="gene ID" value="OB03G24200"/>
</dbReference>
<evidence type="ECO:0000256" key="5">
    <source>
        <dbReference type="ARBA" id="ARBA00023159"/>
    </source>
</evidence>
<accession>J3LMZ4</accession>
<keyword evidence="3" id="KW-0805">Transcription regulation</keyword>
<keyword evidence="6" id="KW-0804">Transcription</keyword>
<dbReference type="HOGENOM" id="CLU_031504_5_0_1"/>
<evidence type="ECO:0000256" key="1">
    <source>
        <dbReference type="ARBA" id="ARBA00004123"/>
    </source>
</evidence>
<comment type="subcellular location">
    <subcellularLocation>
        <location evidence="1">Nucleus</location>
    </subcellularLocation>
</comment>
<dbReference type="GO" id="GO:0043565">
    <property type="term" value="F:sequence-specific DNA binding"/>
    <property type="evidence" value="ECO:0007669"/>
    <property type="project" value="TreeGrafter"/>
</dbReference>
<reference evidence="12" key="2">
    <citation type="submission" date="2013-04" db="UniProtKB">
        <authorList>
            <consortium name="EnsemblPlants"/>
        </authorList>
    </citation>
    <scope>IDENTIFICATION</scope>
</reference>
<evidence type="ECO:0000259" key="9">
    <source>
        <dbReference type="Pfam" id="PF07887"/>
    </source>
</evidence>
<proteinExistence type="inferred from homology"/>
<dbReference type="GO" id="GO:0005516">
    <property type="term" value="F:calmodulin binding"/>
    <property type="evidence" value="ECO:0007669"/>
    <property type="project" value="InterPro"/>
</dbReference>
<dbReference type="InterPro" id="IPR012416">
    <property type="entry name" value="CBP60"/>
</dbReference>
<dbReference type="AlphaFoldDB" id="J3LMZ4"/>
<feature type="domain" description="Calmodulin binding protein-like N-terminal" evidence="9">
    <location>
        <begin position="89"/>
        <end position="236"/>
    </location>
</feature>
<feature type="domain" description="Calmodulin binding protein central" evidence="10">
    <location>
        <begin position="249"/>
        <end position="314"/>
    </location>
</feature>
<dbReference type="GO" id="GO:0080142">
    <property type="term" value="P:regulation of salicylic acid biosynthetic process"/>
    <property type="evidence" value="ECO:0007669"/>
    <property type="project" value="TreeGrafter"/>
</dbReference>
<protein>
    <submittedName>
        <fullName evidence="12">Uncharacterized protein</fullName>
    </submittedName>
</protein>
<keyword evidence="4" id="KW-0238">DNA-binding</keyword>
<keyword evidence="7" id="KW-0539">Nucleus</keyword>
<organism evidence="12">
    <name type="scientific">Oryza brachyantha</name>
    <name type="common">malo sina</name>
    <dbReference type="NCBI Taxonomy" id="4533"/>
    <lineage>
        <taxon>Eukaryota</taxon>
        <taxon>Viridiplantae</taxon>
        <taxon>Streptophyta</taxon>
        <taxon>Embryophyta</taxon>
        <taxon>Tracheophyta</taxon>
        <taxon>Spermatophyta</taxon>
        <taxon>Magnoliopsida</taxon>
        <taxon>Liliopsida</taxon>
        <taxon>Poales</taxon>
        <taxon>Poaceae</taxon>
        <taxon>BOP clade</taxon>
        <taxon>Oryzoideae</taxon>
        <taxon>Oryzeae</taxon>
        <taxon>Oryzinae</taxon>
        <taxon>Oryza</taxon>
    </lineage>
</organism>
<name>J3LMZ4_ORYBR</name>
<dbReference type="InterPro" id="IPR046831">
    <property type="entry name" value="Calmodulin_bind_N"/>
</dbReference>
<evidence type="ECO:0000259" key="10">
    <source>
        <dbReference type="Pfam" id="PF20451"/>
    </source>
</evidence>
<dbReference type="Pfam" id="PF07887">
    <property type="entry name" value="Calmodulin_bind"/>
    <property type="match status" value="1"/>
</dbReference>
<evidence type="ECO:0000313" key="13">
    <source>
        <dbReference type="Proteomes" id="UP000006038"/>
    </source>
</evidence>
<dbReference type="Pfam" id="PF20452">
    <property type="entry name" value="Calmod_bind_C"/>
    <property type="match status" value="1"/>
</dbReference>
<dbReference type="Pfam" id="PF20451">
    <property type="entry name" value="Calmod_bind_M"/>
    <property type="match status" value="1"/>
</dbReference>
<keyword evidence="5" id="KW-0010">Activator</keyword>
<reference evidence="12" key="1">
    <citation type="journal article" date="2013" name="Nat. Commun.">
        <title>Whole-genome sequencing of Oryza brachyantha reveals mechanisms underlying Oryza genome evolution.</title>
        <authorList>
            <person name="Chen J."/>
            <person name="Huang Q."/>
            <person name="Gao D."/>
            <person name="Wang J."/>
            <person name="Lang Y."/>
            <person name="Liu T."/>
            <person name="Li B."/>
            <person name="Bai Z."/>
            <person name="Luis Goicoechea J."/>
            <person name="Liang C."/>
            <person name="Chen C."/>
            <person name="Zhang W."/>
            <person name="Sun S."/>
            <person name="Liao Y."/>
            <person name="Zhang X."/>
            <person name="Yang L."/>
            <person name="Song C."/>
            <person name="Wang M."/>
            <person name="Shi J."/>
            <person name="Liu G."/>
            <person name="Liu J."/>
            <person name="Zhou H."/>
            <person name="Zhou W."/>
            <person name="Yu Q."/>
            <person name="An N."/>
            <person name="Chen Y."/>
            <person name="Cai Q."/>
            <person name="Wang B."/>
            <person name="Liu B."/>
            <person name="Min J."/>
            <person name="Huang Y."/>
            <person name="Wu H."/>
            <person name="Li Z."/>
            <person name="Zhang Y."/>
            <person name="Yin Y."/>
            <person name="Song W."/>
            <person name="Jiang J."/>
            <person name="Jackson S.A."/>
            <person name="Wing R.A."/>
            <person name="Wang J."/>
            <person name="Chen M."/>
        </authorList>
    </citation>
    <scope>NUCLEOTIDE SEQUENCE [LARGE SCALE GENOMIC DNA]</scope>
    <source>
        <strain evidence="12">cv. IRGC 101232</strain>
    </source>
</reference>
<evidence type="ECO:0000256" key="6">
    <source>
        <dbReference type="ARBA" id="ARBA00023163"/>
    </source>
</evidence>
<evidence type="ECO:0000256" key="3">
    <source>
        <dbReference type="ARBA" id="ARBA00023015"/>
    </source>
</evidence>
<comment type="similarity">
    <text evidence="2">Belongs to the plant ACBP60 protein family.</text>
</comment>
<dbReference type="InterPro" id="IPR046829">
    <property type="entry name" value="Calmod_bind_C"/>
</dbReference>